<dbReference type="RefSeq" id="WP_189042198.1">
    <property type="nucleotide sequence ID" value="NZ_BMJQ01000001.1"/>
</dbReference>
<keyword evidence="8 9" id="KW-0472">Membrane</keyword>
<keyword evidence="2 9" id="KW-0813">Transport</keyword>
<evidence type="ECO:0000256" key="4">
    <source>
        <dbReference type="ARBA" id="ARBA00022692"/>
    </source>
</evidence>
<dbReference type="Gene3D" id="1.20.1640.10">
    <property type="entry name" value="Multidrug efflux transporter AcrB transmembrane domain"/>
    <property type="match status" value="1"/>
</dbReference>
<gene>
    <name evidence="9" type="primary">secF</name>
    <name evidence="11" type="ORF">GCM10011611_05590</name>
</gene>
<dbReference type="GO" id="GO:0005886">
    <property type="term" value="C:plasma membrane"/>
    <property type="evidence" value="ECO:0007669"/>
    <property type="project" value="UniProtKB-SubCell"/>
</dbReference>
<comment type="subunit">
    <text evidence="9">Forms a complex with SecD. Part of the essential Sec protein translocation apparatus which comprises SecA, SecYEG and auxiliary proteins SecDF-YajC and YidC.</text>
</comment>
<proteinExistence type="inferred from homology"/>
<dbReference type="EMBL" id="BMJQ01000001">
    <property type="protein sequence ID" value="GGF02975.1"/>
    <property type="molecule type" value="Genomic_DNA"/>
</dbReference>
<dbReference type="NCBIfam" id="TIGR00966">
    <property type="entry name" value="transloc_SecF"/>
    <property type="match status" value="1"/>
</dbReference>
<dbReference type="GO" id="GO:0015450">
    <property type="term" value="F:protein-transporting ATPase activity"/>
    <property type="evidence" value="ECO:0007669"/>
    <property type="project" value="InterPro"/>
</dbReference>
<protein>
    <recommendedName>
        <fullName evidence="9">Protein-export membrane protein SecF</fullName>
    </recommendedName>
</protein>
<evidence type="ECO:0000256" key="8">
    <source>
        <dbReference type="ARBA" id="ARBA00023136"/>
    </source>
</evidence>
<keyword evidence="12" id="KW-1185">Reference proteome</keyword>
<dbReference type="AlphaFoldDB" id="A0A8J2YQ95"/>
<organism evidence="11 12">
    <name type="scientific">Aliidongia dinghuensis</name>
    <dbReference type="NCBI Taxonomy" id="1867774"/>
    <lineage>
        <taxon>Bacteria</taxon>
        <taxon>Pseudomonadati</taxon>
        <taxon>Pseudomonadota</taxon>
        <taxon>Alphaproteobacteria</taxon>
        <taxon>Rhodospirillales</taxon>
        <taxon>Dongiaceae</taxon>
        <taxon>Aliidongia</taxon>
    </lineage>
</organism>
<feature type="transmembrane region" description="Helical" evidence="9">
    <location>
        <begin position="163"/>
        <end position="184"/>
    </location>
</feature>
<keyword evidence="4 9" id="KW-0812">Transmembrane</keyword>
<dbReference type="InterPro" id="IPR022646">
    <property type="entry name" value="SecD/SecF_CS"/>
</dbReference>
<name>A0A8J2YQ95_9PROT</name>
<dbReference type="InterPro" id="IPR048634">
    <property type="entry name" value="SecD_SecF_C"/>
</dbReference>
<comment type="subcellular location">
    <subcellularLocation>
        <location evidence="1 9">Cell membrane</location>
        <topology evidence="1 9">Multi-pass membrane protein</topology>
    </subcellularLocation>
</comment>
<dbReference type="Pfam" id="PF02355">
    <property type="entry name" value="SecD_SecF_C"/>
    <property type="match status" value="1"/>
</dbReference>
<dbReference type="GO" id="GO:0065002">
    <property type="term" value="P:intracellular protein transmembrane transport"/>
    <property type="evidence" value="ECO:0007669"/>
    <property type="project" value="UniProtKB-UniRule"/>
</dbReference>
<evidence type="ECO:0000313" key="11">
    <source>
        <dbReference type="EMBL" id="GGF02975.1"/>
    </source>
</evidence>
<evidence type="ECO:0000256" key="1">
    <source>
        <dbReference type="ARBA" id="ARBA00004651"/>
    </source>
</evidence>
<reference evidence="11" key="2">
    <citation type="submission" date="2020-09" db="EMBL/GenBank/DDBJ databases">
        <authorList>
            <person name="Sun Q."/>
            <person name="Zhou Y."/>
        </authorList>
    </citation>
    <scope>NUCLEOTIDE SEQUENCE</scope>
    <source>
        <strain evidence="11">CGMCC 1.15725</strain>
    </source>
</reference>
<evidence type="ECO:0000259" key="10">
    <source>
        <dbReference type="Pfam" id="PF02355"/>
    </source>
</evidence>
<evidence type="ECO:0000256" key="6">
    <source>
        <dbReference type="ARBA" id="ARBA00022989"/>
    </source>
</evidence>
<evidence type="ECO:0000256" key="2">
    <source>
        <dbReference type="ARBA" id="ARBA00022448"/>
    </source>
</evidence>
<dbReference type="InterPro" id="IPR055344">
    <property type="entry name" value="SecD_SecF_C_bact"/>
</dbReference>
<dbReference type="GO" id="GO:0006605">
    <property type="term" value="P:protein targeting"/>
    <property type="evidence" value="ECO:0007669"/>
    <property type="project" value="UniProtKB-UniRule"/>
</dbReference>
<evidence type="ECO:0000256" key="5">
    <source>
        <dbReference type="ARBA" id="ARBA00022927"/>
    </source>
</evidence>
<feature type="transmembrane region" description="Helical" evidence="9">
    <location>
        <begin position="139"/>
        <end position="156"/>
    </location>
</feature>
<sequence length="314" mass="33739">MRPLLRLVPDDTKIPFMRGRYAGVATSAILSIASIILFLWPGLNYSIDFRGGVLIEARLPGTADLSAIRSTVGGLGFGEGAVQQFGSPSDVLIKLGPEAGSEAGRAQVQAALQSRFPGTELRRAEVVGSKVSGDLFRDGMTAAAMALGAMLLYIWFRFDWQFGVGLVSTLVLDVTKTIGFYGITRLSFDLNSLAAILILIGFSVTDKVVVYDRIRENLRKFKAMPLREVIDLSINQTLSRTVATSLTVLLSILPLAILGKGSVQDFAWTMVFGIVIGTTSSIFIASPILLFLGEKRLRRQAGAGPGTPERPATA</sequence>
<dbReference type="Pfam" id="PF07549">
    <property type="entry name" value="Sec_GG"/>
    <property type="match status" value="1"/>
</dbReference>
<dbReference type="PRINTS" id="PR01755">
    <property type="entry name" value="SECFTRNLCASE"/>
</dbReference>
<evidence type="ECO:0000313" key="12">
    <source>
        <dbReference type="Proteomes" id="UP000646365"/>
    </source>
</evidence>
<dbReference type="GO" id="GO:0043952">
    <property type="term" value="P:protein transport by the Sec complex"/>
    <property type="evidence" value="ECO:0007669"/>
    <property type="project" value="UniProtKB-UniRule"/>
</dbReference>
<feature type="domain" description="Protein export membrane protein SecD/SecF C-terminal" evidence="10">
    <location>
        <begin position="108"/>
        <end position="294"/>
    </location>
</feature>
<feature type="transmembrane region" description="Helical" evidence="9">
    <location>
        <begin position="242"/>
        <end position="260"/>
    </location>
</feature>
<dbReference type="InterPro" id="IPR022645">
    <property type="entry name" value="SecD/SecF_bac"/>
</dbReference>
<keyword evidence="5 9" id="KW-0653">Protein transport</keyword>
<accession>A0A8J2YQ95</accession>
<comment type="similarity">
    <text evidence="9">Belongs to the SecD/SecF family. SecF subfamily.</text>
</comment>
<keyword evidence="3 9" id="KW-1003">Cell membrane</keyword>
<reference evidence="11" key="1">
    <citation type="journal article" date="2014" name="Int. J. Syst. Evol. Microbiol.">
        <title>Complete genome sequence of Corynebacterium casei LMG S-19264T (=DSM 44701T), isolated from a smear-ripened cheese.</title>
        <authorList>
            <consortium name="US DOE Joint Genome Institute (JGI-PGF)"/>
            <person name="Walter F."/>
            <person name="Albersmeier A."/>
            <person name="Kalinowski J."/>
            <person name="Ruckert C."/>
        </authorList>
    </citation>
    <scope>NUCLEOTIDE SEQUENCE</scope>
    <source>
        <strain evidence="11">CGMCC 1.15725</strain>
    </source>
</reference>
<dbReference type="Proteomes" id="UP000646365">
    <property type="component" value="Unassembled WGS sequence"/>
</dbReference>
<evidence type="ECO:0000256" key="3">
    <source>
        <dbReference type="ARBA" id="ARBA00022475"/>
    </source>
</evidence>
<dbReference type="InterPro" id="IPR022813">
    <property type="entry name" value="SecD/SecF_arch_bac"/>
</dbReference>
<keyword evidence="7 9" id="KW-0811">Translocation</keyword>
<feature type="transmembrane region" description="Helical" evidence="9">
    <location>
        <begin position="21"/>
        <end position="40"/>
    </location>
</feature>
<comment type="function">
    <text evidence="9">Part of the Sec protein translocase complex. Interacts with the SecYEG preprotein conducting channel. SecDF uses the proton motive force (PMF) to complete protein translocation after the ATP-dependent function of SecA.</text>
</comment>
<evidence type="ECO:0000256" key="9">
    <source>
        <dbReference type="HAMAP-Rule" id="MF_01464"/>
    </source>
</evidence>
<keyword evidence="6 9" id="KW-1133">Transmembrane helix</keyword>
<comment type="caution">
    <text evidence="11">The sequence shown here is derived from an EMBL/GenBank/DDBJ whole genome shotgun (WGS) entry which is preliminary data.</text>
</comment>
<feature type="transmembrane region" description="Helical" evidence="9">
    <location>
        <begin position="190"/>
        <end position="210"/>
    </location>
</feature>
<dbReference type="PANTHER" id="PTHR30081">
    <property type="entry name" value="PROTEIN-EXPORT MEMBRANE PROTEIN SEC"/>
    <property type="match status" value="1"/>
</dbReference>
<dbReference type="SUPFAM" id="SSF82866">
    <property type="entry name" value="Multidrug efflux transporter AcrB transmembrane domain"/>
    <property type="match status" value="1"/>
</dbReference>
<dbReference type="InterPro" id="IPR005665">
    <property type="entry name" value="SecF_bac"/>
</dbReference>
<dbReference type="HAMAP" id="MF_01464_B">
    <property type="entry name" value="SecF_B"/>
    <property type="match status" value="1"/>
</dbReference>
<feature type="transmembrane region" description="Helical" evidence="9">
    <location>
        <begin position="266"/>
        <end position="292"/>
    </location>
</feature>
<dbReference type="PANTHER" id="PTHR30081:SF8">
    <property type="entry name" value="PROTEIN TRANSLOCASE SUBUNIT SECF"/>
    <property type="match status" value="1"/>
</dbReference>
<evidence type="ECO:0000256" key="7">
    <source>
        <dbReference type="ARBA" id="ARBA00023010"/>
    </source>
</evidence>
<dbReference type="NCBIfam" id="TIGR00916">
    <property type="entry name" value="2A0604s01"/>
    <property type="match status" value="1"/>
</dbReference>